<dbReference type="Proteomes" id="UP001274896">
    <property type="component" value="Unassembled WGS sequence"/>
</dbReference>
<dbReference type="EMBL" id="JAUCMX010000404">
    <property type="protein sequence ID" value="KAK3505925.1"/>
    <property type="molecule type" value="Genomic_DNA"/>
</dbReference>
<dbReference type="PANTHER" id="PTHR15031">
    <property type="entry name" value="CARTILAGE INTERMEDIATE LAYER PROTEIN CLIP"/>
    <property type="match status" value="1"/>
</dbReference>
<protein>
    <recommendedName>
        <fullName evidence="5">WxxW domain-containing protein</fullName>
    </recommendedName>
</protein>
<keyword evidence="7" id="KW-1185">Reference proteome</keyword>
<keyword evidence="3" id="KW-0732">Signal</keyword>
<evidence type="ECO:0000313" key="6">
    <source>
        <dbReference type="EMBL" id="KAK3505925.1"/>
    </source>
</evidence>
<evidence type="ECO:0000256" key="3">
    <source>
        <dbReference type="ARBA" id="ARBA00022729"/>
    </source>
</evidence>
<dbReference type="GO" id="GO:0005576">
    <property type="term" value="C:extracellular region"/>
    <property type="evidence" value="ECO:0007669"/>
    <property type="project" value="UniProtKB-SubCell"/>
</dbReference>
<comment type="subcellular location">
    <subcellularLocation>
        <location evidence="1">Secreted</location>
    </subcellularLocation>
</comment>
<feature type="domain" description="WxxW" evidence="5">
    <location>
        <begin position="45"/>
        <end position="127"/>
    </location>
</feature>
<gene>
    <name evidence="6" type="ORF">QTP70_019345</name>
</gene>
<accession>A0AAE0PQ29</accession>
<organism evidence="6 7">
    <name type="scientific">Hemibagrus guttatus</name>
    <dbReference type="NCBI Taxonomy" id="175788"/>
    <lineage>
        <taxon>Eukaryota</taxon>
        <taxon>Metazoa</taxon>
        <taxon>Chordata</taxon>
        <taxon>Craniata</taxon>
        <taxon>Vertebrata</taxon>
        <taxon>Euteleostomi</taxon>
        <taxon>Actinopterygii</taxon>
        <taxon>Neopterygii</taxon>
        <taxon>Teleostei</taxon>
        <taxon>Ostariophysi</taxon>
        <taxon>Siluriformes</taxon>
        <taxon>Bagridae</taxon>
        <taxon>Hemibagrus</taxon>
    </lineage>
</organism>
<name>A0AAE0PQ29_9TELE</name>
<dbReference type="Pfam" id="PF13330">
    <property type="entry name" value="Mucin2_WxxW"/>
    <property type="match status" value="1"/>
</dbReference>
<reference evidence="6" key="1">
    <citation type="submission" date="2023-06" db="EMBL/GenBank/DDBJ databases">
        <title>Male Hemibagrus guttatus genome.</title>
        <authorList>
            <person name="Bian C."/>
        </authorList>
    </citation>
    <scope>NUCLEOTIDE SEQUENCE</scope>
    <source>
        <strain evidence="6">Male_cb2023</strain>
        <tissue evidence="6">Muscle</tissue>
    </source>
</reference>
<evidence type="ECO:0000259" key="5">
    <source>
        <dbReference type="Pfam" id="PF13330"/>
    </source>
</evidence>
<sequence>MVWGSHGEHYAACNIVQHDQFGGVLTAFTPPKCPEIAPCPLLCYTQWFDRDNPSGNGDYESLTELRVENPGIICKRPYSIQAQTLTGVDANTTGQVIAYYDTEIGFACVNAQQKKSQCLDYKVRFVCPCPAGP</sequence>
<evidence type="ECO:0000256" key="2">
    <source>
        <dbReference type="ARBA" id="ARBA00022525"/>
    </source>
</evidence>
<comment type="caution">
    <text evidence="6">The sequence shown here is derived from an EMBL/GenBank/DDBJ whole genome shotgun (WGS) entry which is preliminary data.</text>
</comment>
<dbReference type="InterPro" id="IPR025155">
    <property type="entry name" value="WxxW_domain"/>
</dbReference>
<proteinExistence type="predicted"/>
<keyword evidence="4" id="KW-0325">Glycoprotein</keyword>
<evidence type="ECO:0000256" key="1">
    <source>
        <dbReference type="ARBA" id="ARBA00004613"/>
    </source>
</evidence>
<evidence type="ECO:0000256" key="4">
    <source>
        <dbReference type="ARBA" id="ARBA00023180"/>
    </source>
</evidence>
<dbReference type="InterPro" id="IPR039675">
    <property type="entry name" value="CILP1/CILP2"/>
</dbReference>
<keyword evidence="2" id="KW-0964">Secreted</keyword>
<dbReference type="AlphaFoldDB" id="A0AAE0PQ29"/>
<evidence type="ECO:0000313" key="7">
    <source>
        <dbReference type="Proteomes" id="UP001274896"/>
    </source>
</evidence>